<dbReference type="SUPFAM" id="SSF51658">
    <property type="entry name" value="Xylose isomerase-like"/>
    <property type="match status" value="1"/>
</dbReference>
<dbReference type="InterPro" id="IPR036237">
    <property type="entry name" value="Xyl_isomerase-like_sf"/>
</dbReference>
<protein>
    <submittedName>
        <fullName evidence="2">Sugar phosphate isomerase/epimerase</fullName>
    </submittedName>
</protein>
<dbReference type="InterPro" id="IPR006311">
    <property type="entry name" value="TAT_signal"/>
</dbReference>
<evidence type="ECO:0000313" key="2">
    <source>
        <dbReference type="EMBL" id="UWZ84858.1"/>
    </source>
</evidence>
<dbReference type="InterPro" id="IPR050312">
    <property type="entry name" value="IolE/XylAMocC-like"/>
</dbReference>
<dbReference type="PANTHER" id="PTHR12110:SF41">
    <property type="entry name" value="INOSOSE DEHYDRATASE"/>
    <property type="match status" value="1"/>
</dbReference>
<keyword evidence="3" id="KW-1185">Reference proteome</keyword>
<dbReference type="PROSITE" id="PS51318">
    <property type="entry name" value="TAT"/>
    <property type="match status" value="1"/>
</dbReference>
<name>A0A9J7BSX9_9BACT</name>
<dbReference type="KEGG" id="orp:MOP44_02710"/>
<dbReference type="PANTHER" id="PTHR12110">
    <property type="entry name" value="HYDROXYPYRUVATE ISOMERASE"/>
    <property type="match status" value="1"/>
</dbReference>
<dbReference type="AlphaFoldDB" id="A0A9J7BSX9"/>
<dbReference type="Pfam" id="PF01261">
    <property type="entry name" value="AP_endonuc_2"/>
    <property type="match status" value="1"/>
</dbReference>
<keyword evidence="2" id="KW-0413">Isomerase</keyword>
<proteinExistence type="predicted"/>
<evidence type="ECO:0000313" key="3">
    <source>
        <dbReference type="Proteomes" id="UP001059380"/>
    </source>
</evidence>
<sequence length="308" mass="32785">MNRDLSRRSMLFRSAAVVAGVQVAGMTRLWGADAKSKPGVQMYMVNAEFKKDPASTLTKLAGIGYGYIEAFAMAITNIADFKKMLADAGLGCPSGHFPFGFSDTEKVLDNAAALGVKYAISSVLPPEPPKGAEMAGIMQKMNHLTADDFKKMAAVANQIAESASKRGIEFAYHNHNVEFRKFDGVTGYDILLKETDPKLVKLEVDAGWMAAGGADPAALITANADRVKLLHFKDFSTITPPVNELGGEAGGHIVDLGAGVAPLKAAYEAAKQAGAEYFIVDHDPPFKGKTAFEAAQVDYAYVAKLMGA</sequence>
<dbReference type="InterPro" id="IPR013022">
    <property type="entry name" value="Xyl_isomerase-like_TIM-brl"/>
</dbReference>
<organism evidence="2 3">
    <name type="scientific">Occallatibacter riparius</name>
    <dbReference type="NCBI Taxonomy" id="1002689"/>
    <lineage>
        <taxon>Bacteria</taxon>
        <taxon>Pseudomonadati</taxon>
        <taxon>Acidobacteriota</taxon>
        <taxon>Terriglobia</taxon>
        <taxon>Terriglobales</taxon>
        <taxon>Acidobacteriaceae</taxon>
        <taxon>Occallatibacter</taxon>
    </lineage>
</organism>
<accession>A0A9J7BSX9</accession>
<gene>
    <name evidence="2" type="ORF">MOP44_02710</name>
</gene>
<evidence type="ECO:0000259" key="1">
    <source>
        <dbReference type="Pfam" id="PF01261"/>
    </source>
</evidence>
<dbReference type="RefSeq" id="WP_260794364.1">
    <property type="nucleotide sequence ID" value="NZ_CP093313.1"/>
</dbReference>
<feature type="domain" description="Xylose isomerase-like TIM barrel" evidence="1">
    <location>
        <begin position="59"/>
        <end position="282"/>
    </location>
</feature>
<dbReference type="GO" id="GO:0016853">
    <property type="term" value="F:isomerase activity"/>
    <property type="evidence" value="ECO:0007669"/>
    <property type="project" value="UniProtKB-KW"/>
</dbReference>
<dbReference type="EMBL" id="CP093313">
    <property type="protein sequence ID" value="UWZ84858.1"/>
    <property type="molecule type" value="Genomic_DNA"/>
</dbReference>
<dbReference type="Proteomes" id="UP001059380">
    <property type="component" value="Chromosome"/>
</dbReference>
<reference evidence="2" key="1">
    <citation type="submission" date="2021-04" db="EMBL/GenBank/DDBJ databases">
        <title>Phylogenetic analysis of Acidobacteriaceae.</title>
        <authorList>
            <person name="Qiu L."/>
            <person name="Zhang Q."/>
        </authorList>
    </citation>
    <scope>NUCLEOTIDE SEQUENCE</scope>
    <source>
        <strain evidence="2">DSM 25168</strain>
    </source>
</reference>
<dbReference type="Gene3D" id="3.20.20.150">
    <property type="entry name" value="Divalent-metal-dependent TIM barrel enzymes"/>
    <property type="match status" value="1"/>
</dbReference>